<organism evidence="2 3">
    <name type="scientific">Xanthomonas phage Cf2</name>
    <dbReference type="NCBI Taxonomy" id="2530114"/>
    <lineage>
        <taxon>Viruses</taxon>
        <taxon>Monodnaviria</taxon>
        <taxon>Loebvirae</taxon>
        <taxon>Hofneiviricota</taxon>
        <taxon>Faserviricetes</taxon>
        <taxon>Tubulavirales</taxon>
        <taxon>Inoviridae</taxon>
        <taxon>Lophivirus</taxon>
        <taxon>Lophivirus Cf2</taxon>
    </lineage>
</organism>
<proteinExistence type="predicted"/>
<accession>A0A9E6FTM8</accession>
<sequence length="57" mass="6412">MKEFAKCIGYVWALAAFISLFIIGAYYLPEPWTWVCGVFLFLTPAGLIAYFSGVCHD</sequence>
<keyword evidence="1" id="KW-0812">Transmembrane</keyword>
<dbReference type="EMBL" id="MK512531">
    <property type="protein sequence ID" value="QBJ05111.1"/>
    <property type="molecule type" value="Genomic_DNA"/>
</dbReference>
<evidence type="ECO:0000313" key="3">
    <source>
        <dbReference type="Proteomes" id="UP001063328"/>
    </source>
</evidence>
<keyword evidence="1" id="KW-1133">Transmembrane helix</keyword>
<dbReference type="Proteomes" id="UP001063328">
    <property type="component" value="Segment"/>
</dbReference>
<feature type="transmembrane region" description="Helical" evidence="1">
    <location>
        <begin position="7"/>
        <end position="26"/>
    </location>
</feature>
<name>A0A9E6FTM8_9VIRU</name>
<evidence type="ECO:0000313" key="2">
    <source>
        <dbReference type="EMBL" id="QBJ05111.1"/>
    </source>
</evidence>
<keyword evidence="3" id="KW-1185">Reference proteome</keyword>
<evidence type="ECO:0000256" key="1">
    <source>
        <dbReference type="SAM" id="Phobius"/>
    </source>
</evidence>
<gene>
    <name evidence="2" type="ORF">Cf2_12</name>
</gene>
<feature type="transmembrane region" description="Helical" evidence="1">
    <location>
        <begin position="32"/>
        <end position="51"/>
    </location>
</feature>
<reference evidence="2" key="1">
    <citation type="submission" date="2019-02" db="EMBL/GenBank/DDBJ databases">
        <authorList>
            <person name="Yeh T."/>
        </authorList>
    </citation>
    <scope>NUCLEOTIDE SEQUENCE</scope>
</reference>
<protein>
    <submittedName>
        <fullName evidence="2">Uncharacterized protein</fullName>
    </submittedName>
</protein>
<keyword evidence="1" id="KW-0472">Membrane</keyword>